<comment type="function">
    <text evidence="3 5">Could be responsible for synthesis of pseudouridine from uracil-55 in the psi GC loop of transfer RNAs.</text>
</comment>
<dbReference type="HOGENOM" id="CLU_032087_3_0_2"/>
<dbReference type="InterPro" id="IPR002478">
    <property type="entry name" value="PUA"/>
</dbReference>
<keyword evidence="8" id="KW-0456">Lyase</keyword>
<feature type="domain" description="Dyskerin-like" evidence="7">
    <location>
        <begin position="1"/>
        <end position="59"/>
    </location>
</feature>
<dbReference type="GO" id="GO:0031118">
    <property type="term" value="P:rRNA pseudouridine synthesis"/>
    <property type="evidence" value="ECO:0007669"/>
    <property type="project" value="TreeGrafter"/>
</dbReference>
<dbReference type="HAMAP" id="MF_01081">
    <property type="entry name" value="TruB_arch"/>
    <property type="match status" value="1"/>
</dbReference>
<dbReference type="InterPro" id="IPR012960">
    <property type="entry name" value="Dyskerin-like"/>
</dbReference>
<dbReference type="PANTHER" id="PTHR23127:SF0">
    <property type="entry name" value="H_ACA RIBONUCLEOPROTEIN COMPLEX SUBUNIT DKC1"/>
    <property type="match status" value="1"/>
</dbReference>
<sequence>MSPAGKLPSEAERILVRKSGAWTNPSYGSYPEKRPILEYIEKGVVNIDKPKGPTSHEVAAWVKAILGVSTAGHAGSLDPKVTGLLPTLLGKATKAVPALRLSGKEYVCLLKLHKEMPQKLVRKVCEEFTGPIYQMPPIKSAVKRVIRIRTIYYLEVLEIEGSFVLFRVGCEAGTYIRKLCHDIGLALGCGGHMQELRRTKAGPFTEETLVTLQDLKDAYVLWKEDGDESEIRRVIMPMETAVSHLPKIILRDSAVDAICSGAALAVPGITSLDANLKKGELIALFTLKGELVALAKAEMSTEELLKASTGLAATSVRIMMEIGTYPKGWTKKEYGVES</sequence>
<dbReference type="GO" id="GO:1990481">
    <property type="term" value="P:mRNA pseudouridine synthesis"/>
    <property type="evidence" value="ECO:0007669"/>
    <property type="project" value="TreeGrafter"/>
</dbReference>
<dbReference type="Gene3D" id="3.30.2350.10">
    <property type="entry name" value="Pseudouridine synthase"/>
    <property type="match status" value="1"/>
</dbReference>
<evidence type="ECO:0000256" key="2">
    <source>
        <dbReference type="ARBA" id="ARBA00023235"/>
    </source>
</evidence>
<evidence type="ECO:0000256" key="3">
    <source>
        <dbReference type="ARBA" id="ARBA00060072"/>
    </source>
</evidence>
<dbReference type="Pfam" id="PF16198">
    <property type="entry name" value="TruB_C_2"/>
    <property type="match status" value="1"/>
</dbReference>
<dbReference type="InterPro" id="IPR026326">
    <property type="entry name" value="TruB_arch"/>
</dbReference>
<dbReference type="InterPro" id="IPR036974">
    <property type="entry name" value="PUA_sf"/>
</dbReference>
<evidence type="ECO:0000313" key="8">
    <source>
        <dbReference type="EMBL" id="AKB50167.1"/>
    </source>
</evidence>
<evidence type="ECO:0000256" key="1">
    <source>
        <dbReference type="ARBA" id="ARBA00022694"/>
    </source>
</evidence>
<dbReference type="SUPFAM" id="SSF88697">
    <property type="entry name" value="PUA domain-like"/>
    <property type="match status" value="1"/>
</dbReference>
<dbReference type="GO" id="GO:0003723">
    <property type="term" value="F:RNA binding"/>
    <property type="evidence" value="ECO:0007669"/>
    <property type="project" value="InterPro"/>
</dbReference>
<dbReference type="CDD" id="cd21148">
    <property type="entry name" value="PUA_Cbf5"/>
    <property type="match status" value="1"/>
</dbReference>
<dbReference type="Pfam" id="PF08068">
    <property type="entry name" value="DKCLD"/>
    <property type="match status" value="1"/>
</dbReference>
<proteinExistence type="inferred from homology"/>
<dbReference type="SUPFAM" id="SSF55120">
    <property type="entry name" value="Pseudouridine synthase"/>
    <property type="match status" value="1"/>
</dbReference>
<dbReference type="PATRIC" id="fig|1434109.4.peg.1124"/>
<dbReference type="InterPro" id="IPR002501">
    <property type="entry name" value="PsdUridine_synth_N"/>
</dbReference>
<dbReference type="EC" id="5.4.99.25" evidence="5"/>
<dbReference type="GO" id="GO:0031119">
    <property type="term" value="P:tRNA pseudouridine synthesis"/>
    <property type="evidence" value="ECO:0007669"/>
    <property type="project" value="UniProtKB-UniRule"/>
</dbReference>
<feature type="domain" description="PUA" evidence="6">
    <location>
        <begin position="246"/>
        <end position="320"/>
    </location>
</feature>
<dbReference type="Pfam" id="PF01509">
    <property type="entry name" value="TruB_N"/>
    <property type="match status" value="1"/>
</dbReference>
<dbReference type="AlphaFoldDB" id="A0A0E3QKT6"/>
<keyword evidence="2 5" id="KW-0413">Isomerase</keyword>
<evidence type="ECO:0000313" key="9">
    <source>
        <dbReference type="Proteomes" id="UP000033038"/>
    </source>
</evidence>
<dbReference type="GO" id="GO:0016829">
    <property type="term" value="F:lyase activity"/>
    <property type="evidence" value="ECO:0007669"/>
    <property type="project" value="UniProtKB-KW"/>
</dbReference>
<dbReference type="FunFam" id="3.30.2350.10:FF:000001">
    <property type="entry name" value="H/ACA ribonucleoprotein complex subunit CBF5"/>
    <property type="match status" value="1"/>
</dbReference>
<dbReference type="NCBIfam" id="TIGR00425">
    <property type="entry name" value="CBF5"/>
    <property type="match status" value="1"/>
</dbReference>
<dbReference type="GO" id="GO:0000495">
    <property type="term" value="P:box H/ACA sno(s)RNA 3'-end processing"/>
    <property type="evidence" value="ECO:0007669"/>
    <property type="project" value="TreeGrafter"/>
</dbReference>
<dbReference type="Gene3D" id="2.30.130.10">
    <property type="entry name" value="PUA domain"/>
    <property type="match status" value="1"/>
</dbReference>
<dbReference type="NCBIfam" id="NF003280">
    <property type="entry name" value="PRK04270.1"/>
    <property type="match status" value="1"/>
</dbReference>
<evidence type="ECO:0000259" key="7">
    <source>
        <dbReference type="SMART" id="SM01136"/>
    </source>
</evidence>
<dbReference type="CDD" id="cd02572">
    <property type="entry name" value="PseudoU_synth_hDyskerin"/>
    <property type="match status" value="1"/>
</dbReference>
<evidence type="ECO:0000256" key="5">
    <source>
        <dbReference type="HAMAP-Rule" id="MF_01081"/>
    </source>
</evidence>
<dbReference type="InterPro" id="IPR004802">
    <property type="entry name" value="tRNA_PsdUridine_synth_B_fam"/>
</dbReference>
<dbReference type="GO" id="GO:0031120">
    <property type="term" value="P:snRNA pseudouridine synthesis"/>
    <property type="evidence" value="ECO:0007669"/>
    <property type="project" value="TreeGrafter"/>
</dbReference>
<dbReference type="Pfam" id="PF01472">
    <property type="entry name" value="PUA"/>
    <property type="match status" value="1"/>
</dbReference>
<organism evidence="8 9">
    <name type="scientific">Methanosarcina barkeri str. Wiesmoor</name>
    <dbReference type="NCBI Taxonomy" id="1434109"/>
    <lineage>
        <taxon>Archaea</taxon>
        <taxon>Methanobacteriati</taxon>
        <taxon>Methanobacteriota</taxon>
        <taxon>Stenosarchaea group</taxon>
        <taxon>Methanomicrobia</taxon>
        <taxon>Methanosarcinales</taxon>
        <taxon>Methanosarcinaceae</taxon>
        <taxon>Methanosarcina</taxon>
    </lineage>
</organism>
<gene>
    <name evidence="5" type="primary">truB</name>
    <name evidence="8" type="ORF">MSBRW_0914</name>
</gene>
<dbReference type="SMART" id="SM00359">
    <property type="entry name" value="PUA"/>
    <property type="match status" value="1"/>
</dbReference>
<dbReference type="GeneID" id="24822351"/>
<keyword evidence="1 5" id="KW-0819">tRNA processing</keyword>
<dbReference type="GO" id="GO:0160148">
    <property type="term" value="F:tRNA pseudouridine(55) synthase activity"/>
    <property type="evidence" value="ECO:0007669"/>
    <property type="project" value="UniProtKB-EC"/>
</dbReference>
<dbReference type="EMBL" id="CP009526">
    <property type="protein sequence ID" value="AKB50167.1"/>
    <property type="molecule type" value="Genomic_DNA"/>
</dbReference>
<comment type="catalytic activity">
    <reaction evidence="5">
        <text>uridine(55) in tRNA = pseudouridine(55) in tRNA</text>
        <dbReference type="Rhea" id="RHEA:42532"/>
        <dbReference type="Rhea" id="RHEA-COMP:10101"/>
        <dbReference type="Rhea" id="RHEA-COMP:10102"/>
        <dbReference type="ChEBI" id="CHEBI:65314"/>
        <dbReference type="ChEBI" id="CHEBI:65315"/>
        <dbReference type="EC" id="5.4.99.25"/>
    </reaction>
</comment>
<dbReference type="PROSITE" id="PS50890">
    <property type="entry name" value="PUA"/>
    <property type="match status" value="1"/>
</dbReference>
<dbReference type="InterPro" id="IPR020103">
    <property type="entry name" value="PsdUridine_synth_cat_dom_sf"/>
</dbReference>
<evidence type="ECO:0000259" key="6">
    <source>
        <dbReference type="SMART" id="SM00359"/>
    </source>
</evidence>
<dbReference type="KEGG" id="mbw:MSBRW_0914"/>
<dbReference type="SMR" id="A0A0E3QKT6"/>
<comment type="similarity">
    <text evidence="4 5">Belongs to the pseudouridine synthase TruB family. Type 2 subfamily.</text>
</comment>
<dbReference type="PANTHER" id="PTHR23127">
    <property type="entry name" value="CENTROMERE/MICROTUBULE BINDING PROTEIN CBF5"/>
    <property type="match status" value="1"/>
</dbReference>
<dbReference type="InterPro" id="IPR015947">
    <property type="entry name" value="PUA-like_sf"/>
</dbReference>
<dbReference type="InterPro" id="IPR032819">
    <property type="entry name" value="TruB_C"/>
</dbReference>
<name>A0A0E3QKT6_METBA</name>
<dbReference type="SMART" id="SM01136">
    <property type="entry name" value="DKCLD"/>
    <property type="match status" value="1"/>
</dbReference>
<evidence type="ECO:0000256" key="4">
    <source>
        <dbReference type="ARBA" id="ARBA00060775"/>
    </source>
</evidence>
<protein>
    <recommendedName>
        <fullName evidence="5">Probable tRNA pseudouridine synthase B</fullName>
        <ecNumber evidence="5">5.4.99.25</ecNumber>
    </recommendedName>
    <alternativeName>
        <fullName evidence="5">tRNA pseudouridine(55) synthase</fullName>
        <shortName evidence="5">Psi55 synthase</shortName>
    </alternativeName>
    <alternativeName>
        <fullName evidence="5">tRNA pseudouridylate synthase</fullName>
    </alternativeName>
    <alternativeName>
        <fullName evidence="5">tRNA-uridine isomerase</fullName>
    </alternativeName>
</protein>
<feature type="active site" description="Nucleophile" evidence="5">
    <location>
        <position position="78"/>
    </location>
</feature>
<dbReference type="RefSeq" id="WP_011305124.1">
    <property type="nucleotide sequence ID" value="NZ_CP009526.1"/>
</dbReference>
<accession>A0A0E3QKT6</accession>
<reference evidence="8 9" key="1">
    <citation type="submission" date="2014-07" db="EMBL/GenBank/DDBJ databases">
        <title>Methanogenic archaea and the global carbon cycle.</title>
        <authorList>
            <person name="Henriksen J.R."/>
            <person name="Luke J."/>
            <person name="Reinhart S."/>
            <person name="Benedict M.N."/>
            <person name="Youngblut N.D."/>
            <person name="Metcalf M.E."/>
            <person name="Whitaker R.J."/>
            <person name="Metcalf W.W."/>
        </authorList>
    </citation>
    <scope>NUCLEOTIDE SEQUENCE [LARGE SCALE GENOMIC DNA]</scope>
    <source>
        <strain evidence="8 9">Wiesmoor</strain>
    </source>
</reference>
<dbReference type="Proteomes" id="UP000033038">
    <property type="component" value="Chromosome"/>
</dbReference>